<keyword evidence="6" id="KW-0732">Signal</keyword>
<dbReference type="Pfam" id="PF03151">
    <property type="entry name" value="TPT"/>
    <property type="match status" value="1"/>
</dbReference>
<feature type="chain" id="PRO_5002797095" description="Sugar phosphate transporter domain-containing protein" evidence="6">
    <location>
        <begin position="21"/>
        <end position="300"/>
    </location>
</feature>
<keyword evidence="2 5" id="KW-0812">Transmembrane</keyword>
<proteinExistence type="predicted"/>
<evidence type="ECO:0000256" key="2">
    <source>
        <dbReference type="ARBA" id="ARBA00022692"/>
    </source>
</evidence>
<dbReference type="CTD" id="6754916"/>
<feature type="transmembrane region" description="Helical" evidence="5">
    <location>
        <begin position="73"/>
        <end position="94"/>
    </location>
</feature>
<dbReference type="SUPFAM" id="SSF103481">
    <property type="entry name" value="Multidrug resistance efflux transporter EmrE"/>
    <property type="match status" value="2"/>
</dbReference>
<dbReference type="AlphaFoldDB" id="B3RZC2"/>
<dbReference type="InterPro" id="IPR004853">
    <property type="entry name" value="Sugar_P_trans_dom"/>
</dbReference>
<dbReference type="InterPro" id="IPR050186">
    <property type="entry name" value="TPT_transporter"/>
</dbReference>
<evidence type="ECO:0000256" key="6">
    <source>
        <dbReference type="SAM" id="SignalP"/>
    </source>
</evidence>
<feature type="transmembrane region" description="Helical" evidence="5">
    <location>
        <begin position="263"/>
        <end position="292"/>
    </location>
</feature>
<evidence type="ECO:0000259" key="7">
    <source>
        <dbReference type="Pfam" id="PF03151"/>
    </source>
</evidence>
<dbReference type="Proteomes" id="UP000009022">
    <property type="component" value="Unassembled WGS sequence"/>
</dbReference>
<dbReference type="HOGENOM" id="CLU_019048_2_0_1"/>
<dbReference type="STRING" id="10228.B3RZC2"/>
<keyword evidence="9" id="KW-1185">Reference proteome</keyword>
<dbReference type="GO" id="GO:0016020">
    <property type="term" value="C:membrane"/>
    <property type="evidence" value="ECO:0007669"/>
    <property type="project" value="UniProtKB-SubCell"/>
</dbReference>
<feature type="domain" description="Sugar phosphate transporter" evidence="7">
    <location>
        <begin position="2"/>
        <end position="293"/>
    </location>
</feature>
<evidence type="ECO:0000256" key="4">
    <source>
        <dbReference type="ARBA" id="ARBA00023136"/>
    </source>
</evidence>
<dbReference type="GeneID" id="6754916"/>
<evidence type="ECO:0000256" key="1">
    <source>
        <dbReference type="ARBA" id="ARBA00004141"/>
    </source>
</evidence>
<organism evidence="8 9">
    <name type="scientific">Trichoplax adhaerens</name>
    <name type="common">Trichoplax reptans</name>
    <dbReference type="NCBI Taxonomy" id="10228"/>
    <lineage>
        <taxon>Eukaryota</taxon>
        <taxon>Metazoa</taxon>
        <taxon>Placozoa</taxon>
        <taxon>Uniplacotomia</taxon>
        <taxon>Trichoplacea</taxon>
        <taxon>Trichoplacidae</taxon>
        <taxon>Trichoplax</taxon>
    </lineage>
</organism>
<feature type="transmembrane region" description="Helical" evidence="5">
    <location>
        <begin position="182"/>
        <end position="200"/>
    </location>
</feature>
<protein>
    <recommendedName>
        <fullName evidence="7">Sugar phosphate transporter domain-containing protein</fullName>
    </recommendedName>
</protein>
<feature type="non-terminal residue" evidence="8">
    <location>
        <position position="300"/>
    </location>
</feature>
<dbReference type="Gene3D" id="1.10.3730.20">
    <property type="match status" value="1"/>
</dbReference>
<dbReference type="GO" id="GO:0015297">
    <property type="term" value="F:antiporter activity"/>
    <property type="evidence" value="ECO:0000318"/>
    <property type="project" value="GO_Central"/>
</dbReference>
<evidence type="ECO:0000256" key="5">
    <source>
        <dbReference type="SAM" id="Phobius"/>
    </source>
</evidence>
<accession>B3RZC2</accession>
<dbReference type="InterPro" id="IPR037185">
    <property type="entry name" value="EmrE-like"/>
</dbReference>
<feature type="transmembrane region" description="Helical" evidence="5">
    <location>
        <begin position="124"/>
        <end position="146"/>
    </location>
</feature>
<dbReference type="RefSeq" id="XP_002113703.1">
    <property type="nucleotide sequence ID" value="XM_002113667.1"/>
</dbReference>
<feature type="signal peptide" evidence="6">
    <location>
        <begin position="1"/>
        <end position="20"/>
    </location>
</feature>
<feature type="transmembrane region" description="Helical" evidence="5">
    <location>
        <begin position="221"/>
        <end position="243"/>
    </location>
</feature>
<dbReference type="eggNOG" id="KOG1441">
    <property type="taxonomic scope" value="Eukaryota"/>
</dbReference>
<sequence length="300" mass="32922">LVLWCAFSILTSLTNKFILSTRNGDPNVLAMAQILTTTLLGGIKMNTPCCLNQYIHAKPSPDVKHTNFIRNMAFVGIMRFTTVVLGLISLKYVAVSFTETIKSSAPIFTVGLAWIMLQEKTGVYVNLALLPVTAGLALCSATEIGFNMLGFLAAVSNNIVDCIQNVFSKKLLSGEHYTPVELQFYTSAAAAVVQIPLWFYNVCMRILGFHLDDIVAIDKTVAIMMVLNSLGFHLQSVTAYVLMADISPVSHSVANTAKRALLILLSILIFHNPVTVMNIFGILIVILGVVLYNRAREYEK</sequence>
<dbReference type="FunCoup" id="B3RZC2">
    <property type="interactions" value="43"/>
</dbReference>
<comment type="subcellular location">
    <subcellularLocation>
        <location evidence="1">Membrane</location>
        <topology evidence="1">Multi-pass membrane protein</topology>
    </subcellularLocation>
</comment>
<dbReference type="OrthoDB" id="6418713at2759"/>
<dbReference type="GO" id="GO:0005794">
    <property type="term" value="C:Golgi apparatus"/>
    <property type="evidence" value="ECO:0000318"/>
    <property type="project" value="GO_Central"/>
</dbReference>
<gene>
    <name evidence="8" type="ORF">TRIADDRAFT_3406</name>
</gene>
<dbReference type="OMA" id="YFPCGMY"/>
<dbReference type="KEGG" id="tad:TRIADDRAFT_3406"/>
<keyword evidence="4 5" id="KW-0472">Membrane</keyword>
<dbReference type="PhylomeDB" id="B3RZC2"/>
<dbReference type="EMBL" id="DS985246">
    <property type="protein sequence ID" value="EDV24177.1"/>
    <property type="molecule type" value="Genomic_DNA"/>
</dbReference>
<feature type="non-terminal residue" evidence="8">
    <location>
        <position position="1"/>
    </location>
</feature>
<dbReference type="GO" id="GO:0055085">
    <property type="term" value="P:transmembrane transport"/>
    <property type="evidence" value="ECO:0000318"/>
    <property type="project" value="GO_Central"/>
</dbReference>
<dbReference type="PANTHER" id="PTHR11132">
    <property type="entry name" value="SOLUTE CARRIER FAMILY 35"/>
    <property type="match status" value="1"/>
</dbReference>
<evidence type="ECO:0000313" key="8">
    <source>
        <dbReference type="EMBL" id="EDV24177.1"/>
    </source>
</evidence>
<keyword evidence="3 5" id="KW-1133">Transmembrane helix</keyword>
<name>B3RZC2_TRIAD</name>
<evidence type="ECO:0000256" key="3">
    <source>
        <dbReference type="ARBA" id="ARBA00022989"/>
    </source>
</evidence>
<evidence type="ECO:0000313" key="9">
    <source>
        <dbReference type="Proteomes" id="UP000009022"/>
    </source>
</evidence>
<dbReference type="InParanoid" id="B3RZC2"/>
<reference evidence="8 9" key="1">
    <citation type="journal article" date="2008" name="Nature">
        <title>The Trichoplax genome and the nature of placozoans.</title>
        <authorList>
            <person name="Srivastava M."/>
            <person name="Begovic E."/>
            <person name="Chapman J."/>
            <person name="Putnam N.H."/>
            <person name="Hellsten U."/>
            <person name="Kawashima T."/>
            <person name="Kuo A."/>
            <person name="Mitros T."/>
            <person name="Salamov A."/>
            <person name="Carpenter M.L."/>
            <person name="Signorovitch A.Y."/>
            <person name="Moreno M.A."/>
            <person name="Kamm K."/>
            <person name="Grimwood J."/>
            <person name="Schmutz J."/>
            <person name="Shapiro H."/>
            <person name="Grigoriev I.V."/>
            <person name="Buss L.W."/>
            <person name="Schierwater B."/>
            <person name="Dellaporta S.L."/>
            <person name="Rokhsar D.S."/>
        </authorList>
    </citation>
    <scope>NUCLEOTIDE SEQUENCE [LARGE SCALE GENOMIC DNA]</scope>
    <source>
        <strain evidence="8 9">Grell-BS-1999</strain>
    </source>
</reference>